<dbReference type="InterPro" id="IPR017938">
    <property type="entry name" value="Riboflavin_synthase-like_b-brl"/>
</dbReference>
<dbReference type="NCBIfam" id="TIGR00187">
    <property type="entry name" value="ribE"/>
    <property type="match status" value="1"/>
</dbReference>
<dbReference type="PROSITE" id="PS51177">
    <property type="entry name" value="LUMAZINE_BIND"/>
    <property type="match status" value="2"/>
</dbReference>
<evidence type="ECO:0000256" key="3">
    <source>
        <dbReference type="ARBA" id="ARBA00004887"/>
    </source>
</evidence>
<feature type="repeat" description="Lumazine-binding" evidence="10">
    <location>
        <begin position="114"/>
        <end position="210"/>
    </location>
</feature>
<dbReference type="Pfam" id="PF00677">
    <property type="entry name" value="Lum_binding"/>
    <property type="match status" value="2"/>
</dbReference>
<evidence type="ECO:0000313" key="12">
    <source>
        <dbReference type="EMBL" id="PIR82776.1"/>
    </source>
</evidence>
<dbReference type="PIRSF" id="PIRSF000498">
    <property type="entry name" value="Riboflavin_syn_A"/>
    <property type="match status" value="1"/>
</dbReference>
<dbReference type="EC" id="2.5.1.9" evidence="4 9"/>
<protein>
    <recommendedName>
        <fullName evidence="5 9">Riboflavin synthase</fullName>
        <ecNumber evidence="4 9">2.5.1.9</ecNumber>
    </recommendedName>
</protein>
<dbReference type="Gene3D" id="2.40.30.20">
    <property type="match status" value="2"/>
</dbReference>
<comment type="catalytic activity">
    <reaction evidence="1">
        <text>2 6,7-dimethyl-8-(1-D-ribityl)lumazine + H(+) = 5-amino-6-(D-ribitylamino)uracil + riboflavin</text>
        <dbReference type="Rhea" id="RHEA:20772"/>
        <dbReference type="ChEBI" id="CHEBI:15378"/>
        <dbReference type="ChEBI" id="CHEBI:15934"/>
        <dbReference type="ChEBI" id="CHEBI:57986"/>
        <dbReference type="ChEBI" id="CHEBI:58201"/>
        <dbReference type="EC" id="2.5.1.9"/>
    </reaction>
</comment>
<dbReference type="NCBIfam" id="NF006767">
    <property type="entry name" value="PRK09289.1"/>
    <property type="match status" value="1"/>
</dbReference>
<name>A0A2H0UAQ5_9BACT</name>
<reference evidence="13" key="1">
    <citation type="submission" date="2017-09" db="EMBL/GenBank/DDBJ databases">
        <title>Depth-based differentiation of microbial function through sediment-hosted aquifers and enrichment of novel symbionts in the deep terrestrial subsurface.</title>
        <authorList>
            <person name="Probst A.J."/>
            <person name="Ladd B."/>
            <person name="Jarett J.K."/>
            <person name="Geller-Mcgrath D.E."/>
            <person name="Sieber C.M.K."/>
            <person name="Emerson J.B."/>
            <person name="Anantharaman K."/>
            <person name="Thomas B.C."/>
            <person name="Malmstrom R."/>
            <person name="Stieglmeier M."/>
            <person name="Klingl A."/>
            <person name="Woyke T."/>
            <person name="Ryan C.M."/>
            <person name="Banfield J.F."/>
        </authorList>
    </citation>
    <scope>NUCLEOTIDE SEQUENCE [LARGE SCALE GENOMIC DNA]</scope>
</reference>
<accession>A0A2H0UAQ5</accession>
<dbReference type="GO" id="GO:0004746">
    <property type="term" value="F:riboflavin synthase activity"/>
    <property type="evidence" value="ECO:0007669"/>
    <property type="project" value="UniProtKB-UniRule"/>
</dbReference>
<feature type="domain" description="Lumazine-binding" evidence="11">
    <location>
        <begin position="114"/>
        <end position="210"/>
    </location>
</feature>
<comment type="caution">
    <text evidence="12">The sequence shown here is derived from an EMBL/GenBank/DDBJ whole genome shotgun (WGS) entry which is preliminary data.</text>
</comment>
<comment type="pathway">
    <text evidence="3">Cofactor biosynthesis; riboflavin biosynthesis; riboflavin from 2-hydroxy-3-oxobutyl phosphate and 5-amino-6-(D-ribitylamino)uracil: step 2/2.</text>
</comment>
<evidence type="ECO:0000256" key="4">
    <source>
        <dbReference type="ARBA" id="ARBA00012827"/>
    </source>
</evidence>
<dbReference type="Proteomes" id="UP000231379">
    <property type="component" value="Unassembled WGS sequence"/>
</dbReference>
<evidence type="ECO:0000256" key="1">
    <source>
        <dbReference type="ARBA" id="ARBA00000968"/>
    </source>
</evidence>
<evidence type="ECO:0000256" key="2">
    <source>
        <dbReference type="ARBA" id="ARBA00002803"/>
    </source>
</evidence>
<keyword evidence="7" id="KW-0808">Transferase</keyword>
<evidence type="ECO:0000256" key="9">
    <source>
        <dbReference type="NCBIfam" id="TIGR00187"/>
    </source>
</evidence>
<evidence type="ECO:0000256" key="8">
    <source>
        <dbReference type="ARBA" id="ARBA00022737"/>
    </source>
</evidence>
<dbReference type="GO" id="GO:0009231">
    <property type="term" value="P:riboflavin biosynthetic process"/>
    <property type="evidence" value="ECO:0007669"/>
    <property type="project" value="UniProtKB-KW"/>
</dbReference>
<dbReference type="SUPFAM" id="SSF63380">
    <property type="entry name" value="Riboflavin synthase domain-like"/>
    <property type="match status" value="2"/>
</dbReference>
<dbReference type="AlphaFoldDB" id="A0A2H0UAQ5"/>
<feature type="domain" description="Lumazine-binding" evidence="11">
    <location>
        <begin position="19"/>
        <end position="113"/>
    </location>
</feature>
<dbReference type="PANTHER" id="PTHR21098">
    <property type="entry name" value="RIBOFLAVIN SYNTHASE ALPHA CHAIN"/>
    <property type="match status" value="1"/>
</dbReference>
<keyword evidence="6" id="KW-0686">Riboflavin biosynthesis</keyword>
<evidence type="ECO:0000256" key="7">
    <source>
        <dbReference type="ARBA" id="ARBA00022679"/>
    </source>
</evidence>
<evidence type="ECO:0000259" key="11">
    <source>
        <dbReference type="PROSITE" id="PS51177"/>
    </source>
</evidence>
<dbReference type="InterPro" id="IPR023366">
    <property type="entry name" value="ATP_synth_asu-like_sf"/>
</dbReference>
<dbReference type="InterPro" id="IPR026017">
    <property type="entry name" value="Lumazine-bd_dom"/>
</dbReference>
<feature type="repeat" description="Lumazine-binding" evidence="10">
    <location>
        <begin position="19"/>
        <end position="113"/>
    </location>
</feature>
<proteinExistence type="predicted"/>
<evidence type="ECO:0000256" key="5">
    <source>
        <dbReference type="ARBA" id="ARBA00013950"/>
    </source>
</evidence>
<organism evidence="12 13">
    <name type="scientific">Candidatus Kaiserbacteria bacterium CG10_big_fil_rev_8_21_14_0_10_59_10</name>
    <dbReference type="NCBI Taxonomy" id="1974612"/>
    <lineage>
        <taxon>Bacteria</taxon>
        <taxon>Candidatus Kaiseribacteriota</taxon>
    </lineage>
</organism>
<dbReference type="EMBL" id="PFBM01000005">
    <property type="protein sequence ID" value="PIR82776.1"/>
    <property type="molecule type" value="Genomic_DNA"/>
</dbReference>
<evidence type="ECO:0000313" key="13">
    <source>
        <dbReference type="Proteomes" id="UP000231379"/>
    </source>
</evidence>
<keyword evidence="8" id="KW-0677">Repeat</keyword>
<dbReference type="CDD" id="cd00402">
    <property type="entry name" value="Riboflavin_synthase_like"/>
    <property type="match status" value="1"/>
</dbReference>
<evidence type="ECO:0000256" key="10">
    <source>
        <dbReference type="PROSITE-ProRule" id="PRU00524"/>
    </source>
</evidence>
<dbReference type="InterPro" id="IPR001783">
    <property type="entry name" value="Lumazine-bd"/>
</dbReference>
<gene>
    <name evidence="12" type="ORF">COU20_00395</name>
</gene>
<evidence type="ECO:0000256" key="6">
    <source>
        <dbReference type="ARBA" id="ARBA00022619"/>
    </source>
</evidence>
<dbReference type="PANTHER" id="PTHR21098:SF12">
    <property type="entry name" value="RIBOFLAVIN SYNTHASE"/>
    <property type="match status" value="1"/>
</dbReference>
<comment type="function">
    <text evidence="2">Catalyzes the dismutation of two molecules of 6,7-dimethyl-8-ribityllumazine, resulting in the formation of riboflavin and 5-amino-6-(D-ribitylamino)uracil.</text>
</comment>
<sequence length="212" mass="23129">MWSGCAPWRRPRHGKDSIMFTGIIEAQSKVLMSEKRGNNRAVHIAKPAGWTLEPGQSISIDGICSTVEAAGGSFFEVEFMHETLKKTTAGFFKKGTTVNLERPLKVGGRLDGHFVLGHVDARCPVSKVPLRTAAKELAVRVPAELSRLIVPRGSVTFNGVALTVVKCDRSVCTVALIPYTLSKTNLGTLRPDDMVNVEVDVIARYVAARRRS</sequence>